<keyword evidence="3" id="KW-1185">Reference proteome</keyword>
<feature type="compositionally biased region" description="Low complexity" evidence="1">
    <location>
        <begin position="7"/>
        <end position="23"/>
    </location>
</feature>
<organism evidence="2 3">
    <name type="scientific">Calocera viscosa (strain TUFC12733)</name>
    <dbReference type="NCBI Taxonomy" id="1330018"/>
    <lineage>
        <taxon>Eukaryota</taxon>
        <taxon>Fungi</taxon>
        <taxon>Dikarya</taxon>
        <taxon>Basidiomycota</taxon>
        <taxon>Agaricomycotina</taxon>
        <taxon>Dacrymycetes</taxon>
        <taxon>Dacrymycetales</taxon>
        <taxon>Dacrymycetaceae</taxon>
        <taxon>Calocera</taxon>
    </lineage>
</organism>
<protein>
    <submittedName>
        <fullName evidence="2">Uncharacterized protein</fullName>
    </submittedName>
</protein>
<dbReference type="Proteomes" id="UP000076738">
    <property type="component" value="Unassembled WGS sequence"/>
</dbReference>
<evidence type="ECO:0000256" key="1">
    <source>
        <dbReference type="SAM" id="MobiDB-lite"/>
    </source>
</evidence>
<reference evidence="2 3" key="1">
    <citation type="journal article" date="2016" name="Mol. Biol. Evol.">
        <title>Comparative Genomics of Early-Diverging Mushroom-Forming Fungi Provides Insights into the Origins of Lignocellulose Decay Capabilities.</title>
        <authorList>
            <person name="Nagy L.G."/>
            <person name="Riley R."/>
            <person name="Tritt A."/>
            <person name="Adam C."/>
            <person name="Daum C."/>
            <person name="Floudas D."/>
            <person name="Sun H."/>
            <person name="Yadav J.S."/>
            <person name="Pangilinan J."/>
            <person name="Larsson K.H."/>
            <person name="Matsuura K."/>
            <person name="Barry K."/>
            <person name="Labutti K."/>
            <person name="Kuo R."/>
            <person name="Ohm R.A."/>
            <person name="Bhattacharya S.S."/>
            <person name="Shirouzu T."/>
            <person name="Yoshinaga Y."/>
            <person name="Martin F.M."/>
            <person name="Grigoriev I.V."/>
            <person name="Hibbett D.S."/>
        </authorList>
    </citation>
    <scope>NUCLEOTIDE SEQUENCE [LARGE SCALE GENOMIC DNA]</scope>
    <source>
        <strain evidence="2 3">TUFC12733</strain>
    </source>
</reference>
<name>A0A167PW04_CALVF</name>
<feature type="compositionally biased region" description="Basic and acidic residues" evidence="1">
    <location>
        <begin position="153"/>
        <end position="167"/>
    </location>
</feature>
<dbReference type="EMBL" id="KV417273">
    <property type="protein sequence ID" value="KZO99170.1"/>
    <property type="molecule type" value="Genomic_DNA"/>
</dbReference>
<dbReference type="AlphaFoldDB" id="A0A167PW04"/>
<evidence type="ECO:0000313" key="2">
    <source>
        <dbReference type="EMBL" id="KZO99170.1"/>
    </source>
</evidence>
<proteinExistence type="predicted"/>
<feature type="region of interest" description="Disordered" evidence="1">
    <location>
        <begin position="1"/>
        <end position="25"/>
    </location>
</feature>
<feature type="region of interest" description="Disordered" evidence="1">
    <location>
        <begin position="37"/>
        <end position="68"/>
    </location>
</feature>
<evidence type="ECO:0000313" key="3">
    <source>
        <dbReference type="Proteomes" id="UP000076738"/>
    </source>
</evidence>
<dbReference type="OrthoDB" id="10463464at2759"/>
<accession>A0A167PW04</accession>
<feature type="region of interest" description="Disordered" evidence="1">
    <location>
        <begin position="150"/>
        <end position="198"/>
    </location>
</feature>
<gene>
    <name evidence="2" type="ORF">CALVIDRAFT_534716</name>
</gene>
<sequence>MLQLDEATSAMSRGSSDSSSSASTVVGDHTIPYIALPKSSTSSPFLSVIPPTNPSRPETALNAPNASSPLPAGFPAHLPLSYPARTGVAVLNTKSKPVGWDCGPATISLFEAKYGPGANGPLTRDVQPGISGGVSKPSINWRLYGDGRLGAESAREQTEPEAAERGLPRAPSPPPTRRIAQLKSSSSNRRASVKDEPTVEQARAIWMQYYAAVEEFRTLRLPSVMGPWEPACRCPFAEEGGE</sequence>